<protein>
    <recommendedName>
        <fullName evidence="1">HTH luxR-type domain-containing protein</fullName>
    </recommendedName>
</protein>
<dbReference type="CDD" id="cd06170">
    <property type="entry name" value="LuxR_C_like"/>
    <property type="match status" value="1"/>
</dbReference>
<dbReference type="GO" id="GO:0006355">
    <property type="term" value="P:regulation of DNA-templated transcription"/>
    <property type="evidence" value="ECO:0007669"/>
    <property type="project" value="InterPro"/>
</dbReference>
<evidence type="ECO:0000313" key="2">
    <source>
        <dbReference type="EMBL" id="KKM15231.1"/>
    </source>
</evidence>
<dbReference type="InterPro" id="IPR000073">
    <property type="entry name" value="AB_hydrolase_1"/>
</dbReference>
<dbReference type="SUPFAM" id="SSF46894">
    <property type="entry name" value="C-terminal effector domain of the bipartite response regulators"/>
    <property type="match status" value="1"/>
</dbReference>
<dbReference type="InterPro" id="IPR000792">
    <property type="entry name" value="Tscrpt_reg_LuxR_C"/>
</dbReference>
<dbReference type="EMBL" id="LAZR01014957">
    <property type="protein sequence ID" value="KKM15231.1"/>
    <property type="molecule type" value="Genomic_DNA"/>
</dbReference>
<dbReference type="Gene3D" id="1.10.10.10">
    <property type="entry name" value="Winged helix-like DNA-binding domain superfamily/Winged helix DNA-binding domain"/>
    <property type="match status" value="1"/>
</dbReference>
<dbReference type="SMART" id="SM00421">
    <property type="entry name" value="HTH_LUXR"/>
    <property type="match status" value="1"/>
</dbReference>
<dbReference type="PANTHER" id="PTHR43798">
    <property type="entry name" value="MONOACYLGLYCEROL LIPASE"/>
    <property type="match status" value="1"/>
</dbReference>
<dbReference type="InterPro" id="IPR029058">
    <property type="entry name" value="AB_hydrolase_fold"/>
</dbReference>
<dbReference type="GO" id="GO:0016020">
    <property type="term" value="C:membrane"/>
    <property type="evidence" value="ECO:0007669"/>
    <property type="project" value="TreeGrafter"/>
</dbReference>
<dbReference type="Pfam" id="PF00561">
    <property type="entry name" value="Abhydrolase_1"/>
    <property type="match status" value="1"/>
</dbReference>
<reference evidence="2" key="1">
    <citation type="journal article" date="2015" name="Nature">
        <title>Complex archaea that bridge the gap between prokaryotes and eukaryotes.</title>
        <authorList>
            <person name="Spang A."/>
            <person name="Saw J.H."/>
            <person name="Jorgensen S.L."/>
            <person name="Zaremba-Niedzwiedzka K."/>
            <person name="Martijn J."/>
            <person name="Lind A.E."/>
            <person name="van Eijk R."/>
            <person name="Schleper C."/>
            <person name="Guy L."/>
            <person name="Ettema T.J."/>
        </authorList>
    </citation>
    <scope>NUCLEOTIDE SEQUENCE</scope>
</reference>
<dbReference type="InterPro" id="IPR050266">
    <property type="entry name" value="AB_hydrolase_sf"/>
</dbReference>
<dbReference type="PRINTS" id="PR00038">
    <property type="entry name" value="HTHLUXR"/>
</dbReference>
<accession>A0A0F9HIK7</accession>
<dbReference type="PROSITE" id="PS50043">
    <property type="entry name" value="HTH_LUXR_2"/>
    <property type="match status" value="1"/>
</dbReference>
<dbReference type="PANTHER" id="PTHR43798:SF33">
    <property type="entry name" value="HYDROLASE, PUTATIVE (AFU_ORTHOLOGUE AFUA_2G14860)-RELATED"/>
    <property type="match status" value="1"/>
</dbReference>
<feature type="domain" description="HTH luxR-type" evidence="1">
    <location>
        <begin position="305"/>
        <end position="369"/>
    </location>
</feature>
<dbReference type="InterPro" id="IPR036388">
    <property type="entry name" value="WH-like_DNA-bd_sf"/>
</dbReference>
<dbReference type="AlphaFoldDB" id="A0A0F9HIK7"/>
<name>A0A0F9HIK7_9ZZZZ</name>
<dbReference type="GO" id="GO:0003677">
    <property type="term" value="F:DNA binding"/>
    <property type="evidence" value="ECO:0007669"/>
    <property type="project" value="InterPro"/>
</dbReference>
<gene>
    <name evidence="2" type="ORF">LCGC14_1698150</name>
</gene>
<organism evidence="2">
    <name type="scientific">marine sediment metagenome</name>
    <dbReference type="NCBI Taxonomy" id="412755"/>
    <lineage>
        <taxon>unclassified sequences</taxon>
        <taxon>metagenomes</taxon>
        <taxon>ecological metagenomes</taxon>
    </lineage>
</organism>
<dbReference type="InterPro" id="IPR016032">
    <property type="entry name" value="Sig_transdc_resp-reg_C-effctor"/>
</dbReference>
<evidence type="ECO:0000259" key="1">
    <source>
        <dbReference type="PROSITE" id="PS50043"/>
    </source>
</evidence>
<proteinExistence type="predicted"/>
<dbReference type="PRINTS" id="PR00111">
    <property type="entry name" value="ABHYDROLASE"/>
</dbReference>
<dbReference type="Gene3D" id="3.40.50.1820">
    <property type="entry name" value="alpha/beta hydrolase"/>
    <property type="match status" value="1"/>
</dbReference>
<sequence>MGHQTGLCEASAALYAACMKLHQDTMFCTSEDGTRIAVATCGSGPVILRAAHWLSHVAHDLESPVWRPWIETLSKYHRYIRYDPRGCGMSERHCADLSLHAWHWDLDAVAATIPEPRFALLGVSQGGALATSYAVRHPERVSHLILFNAYAQGSQTRARNDAERLEAETLVNFIRVGWGRENPAFCQFFTNLFIPGGSPEQHRWWGELERLTASPEVAAATLEQMQTIDVADLCAQVCVPTLVLSCRSDARVPFEQGAMLAAAIPGARFVPLDSANHVLLPDEPAWAEFHRALSGFLGDTGPEARLAAEAGLTGAEARVLCLLAQGLGNRSIALRLGKSEKTVRNQLSEIFSKLGVTTRAQAIVRALGR</sequence>
<comment type="caution">
    <text evidence="2">The sequence shown here is derived from an EMBL/GenBank/DDBJ whole genome shotgun (WGS) entry which is preliminary data.</text>
</comment>
<dbReference type="Pfam" id="PF00196">
    <property type="entry name" value="GerE"/>
    <property type="match status" value="1"/>
</dbReference>
<dbReference type="SUPFAM" id="SSF53474">
    <property type="entry name" value="alpha/beta-Hydrolases"/>
    <property type="match status" value="1"/>
</dbReference>